<feature type="compositionally biased region" description="Low complexity" evidence="2">
    <location>
        <begin position="446"/>
        <end position="492"/>
    </location>
</feature>
<evidence type="ECO:0000313" key="3">
    <source>
        <dbReference type="EMBL" id="GMI97584.1"/>
    </source>
</evidence>
<accession>A0A9W7IK45</accession>
<sequence>MDVCKPERRLHKLAAADSTRSPLVSAEKNNGRHKSPTPSTPSGSRHSRTREVGSRHKSPTPSTPSGSRRCPSPTPTRTTPTPSPGVQKRAVSAERKRPSTPPSLQIPSTPVHDSSIAVPISSRRLSTGRTPESLWPSTMRNLSVSFQSDTLSPVSKKEKGKPVSNVTLDRTLRPSSNVARIQQSETSTLSRKPSPDRKRKLLEGKNAPDQSENAKPVDGLPSRLIDHHRWPSRIGGKLSNSLNISVDQGDKIVKNLSTKRMPMSDNSGKPLLKSSNDAARLLSLDDIGRVGFEESSIDDKPRRASFPASILSTSSLDKTMLTASGSRSQSPSKTSVSRGVSPHLARPSTPTARGVSPTPRGVSPTPRGVSPTPRGVSPTPRGVSPTPRGVSPIRTRTSTSSSQSHSSTPVLSPTPRVVSPIQKSTSTSSTQSHSSTPVLSPTQMKTSTSSSQPHSSTSVLSSTPRVVSPTRVRTSTSSSQSHSSTSALSSTPMVASPTHMRTPASSIQSHSSTSTSSGQSLSLTSILSSTPRVVSPIRVRTSTSSSQSHSSTSVLSSTPRVLSPTRMRTPTSSRRTHSRSHSSSSVLSSTLRGVSPTPRGVSPTPRGASPTPRGVSPTPRVVSPTRMRTSTPLSQSHSSTSVLSFITDFKKGRKSASYIEDAHQLHLLYNRYLQWRFANAHAEDVLYIQKVNAEETLYNVWNATLGLCDALIKKKINLQRLKLELKLNSVLNNQMGYLNDWALLERDHISSLAGAEENLEATTLRVPITGGAKADIESLKAAICSAVDVMQAMGSSICSSLPKVEGVNSRVSELAAIAAQEKNMLDQCEALLSSTAAMQLEECSLSSHLMQTKQPLKKNKQPTMAAAKTFPWP</sequence>
<feature type="compositionally biased region" description="Low complexity" evidence="2">
    <location>
        <begin position="540"/>
        <end position="573"/>
    </location>
</feature>
<dbReference type="Pfam" id="PF04484">
    <property type="entry name" value="QWRF"/>
    <property type="match status" value="1"/>
</dbReference>
<feature type="compositionally biased region" description="Polar residues" evidence="2">
    <location>
        <begin position="102"/>
        <end position="112"/>
    </location>
</feature>
<comment type="similarity">
    <text evidence="1">Belongs to the QWRF family.</text>
</comment>
<dbReference type="GO" id="GO:0008017">
    <property type="term" value="F:microtubule binding"/>
    <property type="evidence" value="ECO:0007669"/>
    <property type="project" value="TreeGrafter"/>
</dbReference>
<dbReference type="EMBL" id="BSYR01000030">
    <property type="protein sequence ID" value="GMI97584.1"/>
    <property type="molecule type" value="Genomic_DNA"/>
</dbReference>
<comment type="caution">
    <text evidence="3">The sequence shown here is derived from an EMBL/GenBank/DDBJ whole genome shotgun (WGS) entry which is preliminary data.</text>
</comment>
<proteinExistence type="inferred from homology"/>
<feature type="compositionally biased region" description="Low complexity" evidence="2">
    <location>
        <begin position="59"/>
        <end position="80"/>
    </location>
</feature>
<feature type="compositionally biased region" description="Polar residues" evidence="2">
    <location>
        <begin position="123"/>
        <end position="153"/>
    </location>
</feature>
<dbReference type="AlphaFoldDB" id="A0A9W7IK45"/>
<feature type="compositionally biased region" description="Polar residues" evidence="2">
    <location>
        <begin position="164"/>
        <end position="191"/>
    </location>
</feature>
<evidence type="ECO:0000313" key="4">
    <source>
        <dbReference type="Proteomes" id="UP001165190"/>
    </source>
</evidence>
<feature type="compositionally biased region" description="Low complexity" evidence="2">
    <location>
        <begin position="395"/>
        <end position="408"/>
    </location>
</feature>
<dbReference type="Proteomes" id="UP001165190">
    <property type="component" value="Unassembled WGS sequence"/>
</dbReference>
<name>A0A9W7IK45_HIBTR</name>
<feature type="region of interest" description="Disordered" evidence="2">
    <location>
        <begin position="537"/>
        <end position="636"/>
    </location>
</feature>
<dbReference type="GO" id="GO:0005880">
    <property type="term" value="C:nuclear microtubule"/>
    <property type="evidence" value="ECO:0007669"/>
    <property type="project" value="TreeGrafter"/>
</dbReference>
<dbReference type="GO" id="GO:0005737">
    <property type="term" value="C:cytoplasm"/>
    <property type="evidence" value="ECO:0007669"/>
    <property type="project" value="TreeGrafter"/>
</dbReference>
<feature type="compositionally biased region" description="Low complexity" evidence="2">
    <location>
        <begin position="581"/>
        <end position="595"/>
    </location>
</feature>
<gene>
    <name evidence="3" type="ORF">HRI_003427700</name>
</gene>
<evidence type="ECO:0000256" key="2">
    <source>
        <dbReference type="SAM" id="MobiDB-lite"/>
    </source>
</evidence>
<feature type="compositionally biased region" description="Low complexity" evidence="2">
    <location>
        <begin position="424"/>
        <end position="436"/>
    </location>
</feature>
<feature type="region of interest" description="Disordered" evidence="2">
    <location>
        <begin position="1"/>
        <end position="223"/>
    </location>
</feature>
<dbReference type="PANTHER" id="PTHR31807">
    <property type="entry name" value="AUGMIN FAMILY MEMBER"/>
    <property type="match status" value="1"/>
</dbReference>
<feature type="region of interest" description="Disordered" evidence="2">
    <location>
        <begin position="853"/>
        <end position="873"/>
    </location>
</feature>
<dbReference type="GO" id="GO:0051225">
    <property type="term" value="P:spindle assembly"/>
    <property type="evidence" value="ECO:0007669"/>
    <property type="project" value="TreeGrafter"/>
</dbReference>
<dbReference type="PANTHER" id="PTHR31807:SF37">
    <property type="entry name" value="HAUS AUGMIN-LIKE COMPLEX SUBUNIT 8"/>
    <property type="match status" value="1"/>
</dbReference>
<evidence type="ECO:0000256" key="1">
    <source>
        <dbReference type="ARBA" id="ARBA00010016"/>
    </source>
</evidence>
<organism evidence="3 4">
    <name type="scientific">Hibiscus trionum</name>
    <name type="common">Flower of an hour</name>
    <dbReference type="NCBI Taxonomy" id="183268"/>
    <lineage>
        <taxon>Eukaryota</taxon>
        <taxon>Viridiplantae</taxon>
        <taxon>Streptophyta</taxon>
        <taxon>Embryophyta</taxon>
        <taxon>Tracheophyta</taxon>
        <taxon>Spermatophyta</taxon>
        <taxon>Magnoliopsida</taxon>
        <taxon>eudicotyledons</taxon>
        <taxon>Gunneridae</taxon>
        <taxon>Pentapetalae</taxon>
        <taxon>rosids</taxon>
        <taxon>malvids</taxon>
        <taxon>Malvales</taxon>
        <taxon>Malvaceae</taxon>
        <taxon>Malvoideae</taxon>
        <taxon>Hibiscus</taxon>
    </lineage>
</organism>
<evidence type="ECO:0008006" key="5">
    <source>
        <dbReference type="Google" id="ProtNLM"/>
    </source>
</evidence>
<feature type="compositionally biased region" description="Low complexity" evidence="2">
    <location>
        <begin position="505"/>
        <end position="524"/>
    </location>
</feature>
<dbReference type="OrthoDB" id="1012891at2759"/>
<feature type="region of interest" description="Disordered" evidence="2">
    <location>
        <begin position="320"/>
        <end position="524"/>
    </location>
</feature>
<feature type="compositionally biased region" description="Polar residues" evidence="2">
    <location>
        <begin position="320"/>
        <end position="338"/>
    </location>
</feature>
<keyword evidence="4" id="KW-1185">Reference proteome</keyword>
<protein>
    <recommendedName>
        <fullName evidence="5">AUGMIN subunit 8</fullName>
    </recommendedName>
</protein>
<reference evidence="3" key="1">
    <citation type="submission" date="2023-05" db="EMBL/GenBank/DDBJ databases">
        <title>Genome and transcriptome analyses reveal genes involved in the formation of fine ridges on petal epidermal cells in Hibiscus trionum.</title>
        <authorList>
            <person name="Koshimizu S."/>
            <person name="Masuda S."/>
            <person name="Ishii T."/>
            <person name="Shirasu K."/>
            <person name="Hoshino A."/>
            <person name="Arita M."/>
        </authorList>
    </citation>
    <scope>NUCLEOTIDE SEQUENCE</scope>
    <source>
        <strain evidence="3">Hamamatsu line</strain>
    </source>
</reference>
<dbReference type="InterPro" id="IPR007573">
    <property type="entry name" value="QWRF"/>
</dbReference>